<dbReference type="PANTHER" id="PTHR35841">
    <property type="entry name" value="PHOSPHONATES-BINDING PERIPLASMIC PROTEIN"/>
    <property type="match status" value="1"/>
</dbReference>
<gene>
    <name evidence="1" type="ORF">SAMN05660652_02221</name>
</gene>
<keyword evidence="2" id="KW-1185">Reference proteome</keyword>
<proteinExistence type="predicted"/>
<dbReference type="STRING" id="83767.SAMN05660652_02221"/>
<dbReference type="AlphaFoldDB" id="A0A1G8EXR1"/>
<dbReference type="EMBL" id="FNCY01000008">
    <property type="protein sequence ID" value="SDH74509.1"/>
    <property type="molecule type" value="Genomic_DNA"/>
</dbReference>
<accession>A0A1G8EXR1</accession>
<dbReference type="SUPFAM" id="SSF53850">
    <property type="entry name" value="Periplasmic binding protein-like II"/>
    <property type="match status" value="1"/>
</dbReference>
<evidence type="ECO:0000313" key="1">
    <source>
        <dbReference type="EMBL" id="SDH74509.1"/>
    </source>
</evidence>
<dbReference type="Proteomes" id="UP000198607">
    <property type="component" value="Unassembled WGS sequence"/>
</dbReference>
<dbReference type="Pfam" id="PF12974">
    <property type="entry name" value="Phosphonate-bd"/>
    <property type="match status" value="1"/>
</dbReference>
<name>A0A1G8EXR1_9RHOO</name>
<dbReference type="Gene3D" id="3.40.190.10">
    <property type="entry name" value="Periplasmic binding protein-like II"/>
    <property type="match status" value="2"/>
</dbReference>
<reference evidence="1 2" key="1">
    <citation type="submission" date="2016-10" db="EMBL/GenBank/DDBJ databases">
        <authorList>
            <person name="de Groot N.N."/>
        </authorList>
    </citation>
    <scope>NUCLEOTIDE SEQUENCE [LARGE SCALE GENOMIC DNA]</scope>
    <source>
        <strain evidence="1 2">DSM 5885</strain>
    </source>
</reference>
<protein>
    <submittedName>
        <fullName evidence="1">Phosphonate transport system substrate-binding protein</fullName>
    </submittedName>
</protein>
<dbReference type="PANTHER" id="PTHR35841:SF1">
    <property type="entry name" value="PHOSPHONATES-BINDING PERIPLASMIC PROTEIN"/>
    <property type="match status" value="1"/>
</dbReference>
<organism evidence="1 2">
    <name type="scientific">Propionivibrio dicarboxylicus</name>
    <dbReference type="NCBI Taxonomy" id="83767"/>
    <lineage>
        <taxon>Bacteria</taxon>
        <taxon>Pseudomonadati</taxon>
        <taxon>Pseudomonadota</taxon>
        <taxon>Betaproteobacteria</taxon>
        <taxon>Rhodocyclales</taxon>
        <taxon>Rhodocyclaceae</taxon>
        <taxon>Propionivibrio</taxon>
    </lineage>
</organism>
<sequence>MPRICFSTMLWVVMCVCIDLGYAADRVVVFAPMPMESPELVIGQWKPLLSYLEQRLGMVFRIEYSKSNQEILDKFRSGKIDLAYLGPLPYVALKKVFPAAQPVVKFREANGEAAYTCAMIALAGNDRKLKFPRNLKIALTQPMSTCGYFAADGLLHMAGTHIESNKYRYLNAHDAVALAVVRGDYDLGVVKSAIGAKYAHLGVIRLAETAALPALGLIANSQRLSKETIESVRIALLEVDSNTRATWGDNVRHGAVSAEDIDYNPMRVLYKKKDIPTEGNF</sequence>
<evidence type="ECO:0000313" key="2">
    <source>
        <dbReference type="Proteomes" id="UP000198607"/>
    </source>
</evidence>